<keyword evidence="5" id="KW-0496">Mitochondrion</keyword>
<dbReference type="EMBL" id="JAIBSC010000119">
    <property type="protein sequence ID" value="KAH1896607.1"/>
    <property type="molecule type" value="Genomic_DNA"/>
</dbReference>
<dbReference type="GO" id="GO:0005739">
    <property type="term" value="C:mitochondrion"/>
    <property type="evidence" value="ECO:0007669"/>
    <property type="project" value="UniProtKB-SubCell"/>
</dbReference>
<dbReference type="Gene3D" id="3.30.200.20">
    <property type="entry name" value="Phosphorylase Kinase, domain 1"/>
    <property type="match status" value="1"/>
</dbReference>
<reference evidence="7" key="1">
    <citation type="submission" date="2021-08" db="EMBL/GenBank/DDBJ databases">
        <title>Global Aspergillus fumigatus from environmental and clinical sources.</title>
        <authorList>
            <person name="Barber A."/>
            <person name="Sae-Ong T."/>
        </authorList>
    </citation>
    <scope>NUCLEOTIDE SEQUENCE</scope>
    <source>
        <strain evidence="7">NRZ-2016-071</strain>
    </source>
</reference>
<proteinExistence type="inferred from homology"/>
<accession>A0A9P8NAF0</accession>
<comment type="similarity">
    <text evidence="2">Belongs to the AIM9 family.</text>
</comment>
<sequence length="217" mass="24029">MTPAKKSSYTSGRWIWDEEDQLRERYREFDILELQKVAMESASAESCVRMEKLGEGSYNKFFLLTMANGKAVAARIPHPNAGPVVLTTASEIATMDFLREILQVPVPKVLAWNATVNFANRVGAEYIIMEHAPGKNLADYRADMSLERKVQVMEDIVSIQQKLLSVKFSGYGCLYFRNNAPPGSHPAMVKGDGLSPELKESIAGQFSIGPVVNTVLA</sequence>
<evidence type="ECO:0000256" key="3">
    <source>
        <dbReference type="ARBA" id="ARBA00016197"/>
    </source>
</evidence>
<dbReference type="AlphaFoldDB" id="A0A9P8NAF0"/>
<dbReference type="InterPro" id="IPR051035">
    <property type="entry name" value="Mito_inheritance_9"/>
</dbReference>
<gene>
    <name evidence="7" type="ORF">KXV57_001152</name>
</gene>
<name>A0A9P8NAF0_ASPFM</name>
<dbReference type="InterPro" id="IPR011009">
    <property type="entry name" value="Kinase-like_dom_sf"/>
</dbReference>
<evidence type="ECO:0000256" key="1">
    <source>
        <dbReference type="ARBA" id="ARBA00004173"/>
    </source>
</evidence>
<keyword evidence="4" id="KW-0809">Transit peptide</keyword>
<evidence type="ECO:0000256" key="2">
    <source>
        <dbReference type="ARBA" id="ARBA00005543"/>
    </source>
</evidence>
<comment type="caution">
    <text evidence="7">The sequence shown here is derived from an EMBL/GenBank/DDBJ whole genome shotgun (WGS) entry which is preliminary data.</text>
</comment>
<protein>
    <recommendedName>
        <fullName evidence="3">Altered inheritance of mitochondria protein 9, mitochondrial</fullName>
    </recommendedName>
    <alternativeName>
        <fullName evidence="6">Found in mitochondrial proteome protein 29</fullName>
    </alternativeName>
</protein>
<dbReference type="PANTHER" id="PTHR36091:SF1">
    <property type="entry name" value="ALTERED INHERITANCE OF MITOCHONDRIA PROTEIN 9, MITOCHONDRIAL"/>
    <property type="match status" value="1"/>
</dbReference>
<dbReference type="PANTHER" id="PTHR36091">
    <property type="entry name" value="ALTERED INHERITANCE OF MITOCHONDRIA PROTEIN 9, MITOCHONDRIAL"/>
    <property type="match status" value="1"/>
</dbReference>
<evidence type="ECO:0000256" key="5">
    <source>
        <dbReference type="ARBA" id="ARBA00023128"/>
    </source>
</evidence>
<evidence type="ECO:0000256" key="4">
    <source>
        <dbReference type="ARBA" id="ARBA00022946"/>
    </source>
</evidence>
<evidence type="ECO:0000313" key="7">
    <source>
        <dbReference type="EMBL" id="KAH1896607.1"/>
    </source>
</evidence>
<evidence type="ECO:0000256" key="6">
    <source>
        <dbReference type="ARBA" id="ARBA00031849"/>
    </source>
</evidence>
<evidence type="ECO:0000313" key="8">
    <source>
        <dbReference type="Proteomes" id="UP000813423"/>
    </source>
</evidence>
<organism evidence="7 8">
    <name type="scientific">Aspergillus fumigatus</name>
    <name type="common">Neosartorya fumigata</name>
    <dbReference type="NCBI Taxonomy" id="746128"/>
    <lineage>
        <taxon>Eukaryota</taxon>
        <taxon>Fungi</taxon>
        <taxon>Dikarya</taxon>
        <taxon>Ascomycota</taxon>
        <taxon>Pezizomycotina</taxon>
        <taxon>Eurotiomycetes</taxon>
        <taxon>Eurotiomycetidae</taxon>
        <taxon>Eurotiales</taxon>
        <taxon>Aspergillaceae</taxon>
        <taxon>Aspergillus</taxon>
        <taxon>Aspergillus subgen. Fumigati</taxon>
    </lineage>
</organism>
<dbReference type="Proteomes" id="UP000813423">
    <property type="component" value="Unassembled WGS sequence"/>
</dbReference>
<dbReference type="SUPFAM" id="SSF56112">
    <property type="entry name" value="Protein kinase-like (PK-like)"/>
    <property type="match status" value="1"/>
</dbReference>
<comment type="subcellular location">
    <subcellularLocation>
        <location evidence="1">Mitochondrion</location>
    </subcellularLocation>
</comment>